<dbReference type="Gene3D" id="3.40.50.2020">
    <property type="match status" value="1"/>
</dbReference>
<reference evidence="11 12" key="1">
    <citation type="submission" date="2010-05" db="EMBL/GenBank/DDBJ databases">
        <title>The Genome Sequence of Thecamonas trahens ATCC 50062.</title>
        <authorList>
            <consortium name="The Broad Institute Genome Sequencing Platform"/>
            <person name="Russ C."/>
            <person name="Cuomo C."/>
            <person name="Shea T."/>
            <person name="Young S.K."/>
            <person name="Zeng Q."/>
            <person name="Koehrsen M."/>
            <person name="Haas B."/>
            <person name="Borodovsky M."/>
            <person name="Guigo R."/>
            <person name="Alvarado L."/>
            <person name="Berlin A."/>
            <person name="Bochicchio J."/>
            <person name="Borenstein D."/>
            <person name="Chapman S."/>
            <person name="Chen Z."/>
            <person name="Freedman E."/>
            <person name="Gellesch M."/>
            <person name="Goldberg J."/>
            <person name="Griggs A."/>
            <person name="Gujja S."/>
            <person name="Heilman E."/>
            <person name="Heiman D."/>
            <person name="Hepburn T."/>
            <person name="Howarth C."/>
            <person name="Jen D."/>
            <person name="Larson L."/>
            <person name="Mehta T."/>
            <person name="Park D."/>
            <person name="Pearson M."/>
            <person name="Roberts A."/>
            <person name="Saif S."/>
            <person name="Shenoy N."/>
            <person name="Sisk P."/>
            <person name="Stolte C."/>
            <person name="Sykes S."/>
            <person name="Thomson T."/>
            <person name="Walk T."/>
            <person name="White J."/>
            <person name="Yandava C."/>
            <person name="Burger G."/>
            <person name="Gray M.W."/>
            <person name="Holland P.W.H."/>
            <person name="King N."/>
            <person name="Lang F.B.F."/>
            <person name="Roger A.J."/>
            <person name="Ruiz-Trillo I."/>
            <person name="Lander E."/>
            <person name="Nusbaum C."/>
        </authorList>
    </citation>
    <scope>NUCLEOTIDE SEQUENCE [LARGE SCALE GENOMIC DNA]</scope>
    <source>
        <strain evidence="11 12">ATCC 50062</strain>
    </source>
</reference>
<feature type="domain" description="Phosphoribosyltransferase" evidence="10">
    <location>
        <begin position="1"/>
        <end position="195"/>
    </location>
</feature>
<accession>A0A0L0DJE7</accession>
<evidence type="ECO:0000256" key="9">
    <source>
        <dbReference type="ARBA" id="ARBA00023134"/>
    </source>
</evidence>
<dbReference type="GO" id="GO:0008655">
    <property type="term" value="P:pyrimidine-containing compound salvage"/>
    <property type="evidence" value="ECO:0007669"/>
    <property type="project" value="UniProtKB-ARBA"/>
</dbReference>
<evidence type="ECO:0000256" key="6">
    <source>
        <dbReference type="ARBA" id="ARBA00022676"/>
    </source>
</evidence>
<protein>
    <recommendedName>
        <fullName evidence="4">uracil phosphoribosyltransferase</fullName>
        <ecNumber evidence="4">2.4.2.9</ecNumber>
    </recommendedName>
</protein>
<organism evidence="11 12">
    <name type="scientific">Thecamonas trahens ATCC 50062</name>
    <dbReference type="NCBI Taxonomy" id="461836"/>
    <lineage>
        <taxon>Eukaryota</taxon>
        <taxon>Apusozoa</taxon>
        <taxon>Apusomonadida</taxon>
        <taxon>Apusomonadidae</taxon>
        <taxon>Thecamonas</taxon>
    </lineage>
</organism>
<dbReference type="AlphaFoldDB" id="A0A0L0DJE7"/>
<evidence type="ECO:0000256" key="4">
    <source>
        <dbReference type="ARBA" id="ARBA00011894"/>
    </source>
</evidence>
<dbReference type="InterPro" id="IPR029057">
    <property type="entry name" value="PRTase-like"/>
</dbReference>
<keyword evidence="6 11" id="KW-0328">Glycosyltransferase</keyword>
<dbReference type="GeneID" id="25566515"/>
<dbReference type="CDD" id="cd06223">
    <property type="entry name" value="PRTases_typeI"/>
    <property type="match status" value="1"/>
</dbReference>
<comment type="similarity">
    <text evidence="3">Belongs to the UPRTase family.</text>
</comment>
<keyword evidence="7 11" id="KW-0808">Transferase</keyword>
<keyword evidence="12" id="KW-1185">Reference proteome</keyword>
<dbReference type="EC" id="2.4.2.9" evidence="4"/>
<evidence type="ECO:0000313" key="12">
    <source>
        <dbReference type="Proteomes" id="UP000054408"/>
    </source>
</evidence>
<evidence type="ECO:0000256" key="8">
    <source>
        <dbReference type="ARBA" id="ARBA00022741"/>
    </source>
</evidence>
<dbReference type="Proteomes" id="UP000054408">
    <property type="component" value="Unassembled WGS sequence"/>
</dbReference>
<dbReference type="GO" id="GO:0005525">
    <property type="term" value="F:GTP binding"/>
    <property type="evidence" value="ECO:0007669"/>
    <property type="project" value="UniProtKB-KW"/>
</dbReference>
<gene>
    <name evidence="11" type="ORF">AMSG_07643</name>
</gene>
<dbReference type="SUPFAM" id="SSF53271">
    <property type="entry name" value="PRTase-like"/>
    <property type="match status" value="1"/>
</dbReference>
<dbReference type="eggNOG" id="KOG4203">
    <property type="taxonomic scope" value="Eukaryota"/>
</dbReference>
<name>A0A0L0DJE7_THETB</name>
<sequence>MFTIIRNRETVRSDFVFTCDRLTRLVVEFALSLLPYESKTVITPTGDEFVGLSWASSICGVAVIRSGESMEDALRSVCGPVRIGKILIQKNTEENSRDLIYARLPEDVSSRKVLLMDPVASSGRTIIRAMKVLLKSGVPEENVILVTLVASRRAVCSILAAFPGLTICVGEVDEAVKGDYVVPGLGTFGDRYYGTDI</sequence>
<dbReference type="OMA" id="HIMPTEA"/>
<keyword evidence="9" id="KW-0342">GTP-binding</keyword>
<evidence type="ECO:0000256" key="1">
    <source>
        <dbReference type="ARBA" id="ARBA00001946"/>
    </source>
</evidence>
<dbReference type="OrthoDB" id="106623at2759"/>
<dbReference type="EMBL" id="GL349467">
    <property type="protein sequence ID" value="KNC51448.1"/>
    <property type="molecule type" value="Genomic_DNA"/>
</dbReference>
<dbReference type="STRING" id="461836.A0A0L0DJE7"/>
<comment type="pathway">
    <text evidence="2">Pyrimidine metabolism; UMP biosynthesis via salvage pathway; UMP from uracil: step 1/1.</text>
</comment>
<evidence type="ECO:0000259" key="10">
    <source>
        <dbReference type="Pfam" id="PF14681"/>
    </source>
</evidence>
<comment type="cofactor">
    <cofactor evidence="1">
        <name>Mg(2+)</name>
        <dbReference type="ChEBI" id="CHEBI:18420"/>
    </cofactor>
</comment>
<proteinExistence type="inferred from homology"/>
<evidence type="ECO:0000256" key="7">
    <source>
        <dbReference type="ARBA" id="ARBA00022679"/>
    </source>
</evidence>
<evidence type="ECO:0000256" key="5">
    <source>
        <dbReference type="ARBA" id="ARBA00022533"/>
    </source>
</evidence>
<dbReference type="FunFam" id="3.40.50.2020:FF:000023">
    <property type="entry name" value="Probable uracil phosphoribosyltransferase"/>
    <property type="match status" value="1"/>
</dbReference>
<evidence type="ECO:0000256" key="2">
    <source>
        <dbReference type="ARBA" id="ARBA00005180"/>
    </source>
</evidence>
<keyword evidence="8" id="KW-0547">Nucleotide-binding</keyword>
<dbReference type="GO" id="GO:0004845">
    <property type="term" value="F:uracil phosphoribosyltransferase activity"/>
    <property type="evidence" value="ECO:0007669"/>
    <property type="project" value="UniProtKB-EC"/>
</dbReference>
<dbReference type="InterPro" id="IPR000836">
    <property type="entry name" value="PRTase_dom"/>
</dbReference>
<evidence type="ECO:0000313" key="11">
    <source>
        <dbReference type="EMBL" id="KNC51448.1"/>
    </source>
</evidence>
<dbReference type="RefSeq" id="XP_013756110.1">
    <property type="nucleotide sequence ID" value="XM_013900656.1"/>
</dbReference>
<dbReference type="Pfam" id="PF14681">
    <property type="entry name" value="UPRTase"/>
    <property type="match status" value="1"/>
</dbReference>
<evidence type="ECO:0000256" key="3">
    <source>
        <dbReference type="ARBA" id="ARBA00009516"/>
    </source>
</evidence>
<keyword evidence="5" id="KW-0021">Allosteric enzyme</keyword>